<name>A0A8S1AQ52_ARCPL</name>
<dbReference type="GO" id="GO:0005524">
    <property type="term" value="F:ATP binding"/>
    <property type="evidence" value="ECO:0007669"/>
    <property type="project" value="UniProtKB-KW"/>
</dbReference>
<evidence type="ECO:0000256" key="4">
    <source>
        <dbReference type="ARBA" id="ARBA00022777"/>
    </source>
</evidence>
<accession>A0A8S1AQ52</accession>
<protein>
    <recommendedName>
        <fullName evidence="6">AGC-kinase C-terminal domain-containing protein</fullName>
    </recommendedName>
</protein>
<dbReference type="Gene3D" id="3.30.200.20">
    <property type="entry name" value="Phosphorylase Kinase, domain 1"/>
    <property type="match status" value="1"/>
</dbReference>
<dbReference type="Proteomes" id="UP000494106">
    <property type="component" value="Unassembled WGS sequence"/>
</dbReference>
<feature type="domain" description="AGC-kinase C-terminal" evidence="6">
    <location>
        <begin position="1"/>
        <end position="125"/>
    </location>
</feature>
<sequence length="132" mass="14774">MDWDALQLRRLRPPFRPKVVSTAYLGSSSAATWTGTRCSCAACARPSDPKWDWDALAITPADRGPYVPEHRSPMKSKREAANFDAEFTKEEPVLTPVPNDVVRAINQEEFRGFSFVNKDFNPLPPPDKSPLA</sequence>
<reference evidence="7 8" key="1">
    <citation type="submission" date="2020-04" db="EMBL/GenBank/DDBJ databases">
        <authorList>
            <person name="Wallbank WR R."/>
            <person name="Pardo Diaz C."/>
            <person name="Kozak K."/>
            <person name="Martin S."/>
            <person name="Jiggins C."/>
            <person name="Moest M."/>
            <person name="Warren A I."/>
            <person name="Byers J.R.P. K."/>
            <person name="Montejo-Kovacevich G."/>
            <person name="Yen C E."/>
        </authorList>
    </citation>
    <scope>NUCLEOTIDE SEQUENCE [LARGE SCALE GENOMIC DNA]</scope>
</reference>
<evidence type="ECO:0000313" key="7">
    <source>
        <dbReference type="EMBL" id="CAB3248573.1"/>
    </source>
</evidence>
<evidence type="ECO:0000256" key="5">
    <source>
        <dbReference type="ARBA" id="ARBA00022840"/>
    </source>
</evidence>
<dbReference type="InterPro" id="IPR000961">
    <property type="entry name" value="AGC-kinase_C"/>
</dbReference>
<keyword evidence="4" id="KW-0418">Kinase</keyword>
<evidence type="ECO:0000256" key="2">
    <source>
        <dbReference type="ARBA" id="ARBA00022679"/>
    </source>
</evidence>
<evidence type="ECO:0000313" key="8">
    <source>
        <dbReference type="Proteomes" id="UP000494106"/>
    </source>
</evidence>
<keyword evidence="5" id="KW-0067">ATP-binding</keyword>
<proteinExistence type="predicted"/>
<keyword evidence="3" id="KW-0547">Nucleotide-binding</keyword>
<keyword evidence="2" id="KW-0808">Transferase</keyword>
<dbReference type="EMBL" id="CADEBC010000535">
    <property type="protein sequence ID" value="CAB3248573.1"/>
    <property type="molecule type" value="Genomic_DNA"/>
</dbReference>
<keyword evidence="8" id="KW-1185">Reference proteome</keyword>
<keyword evidence="1" id="KW-0723">Serine/threonine-protein kinase</keyword>
<gene>
    <name evidence="7" type="ORF">APLA_LOCUS11771</name>
</gene>
<dbReference type="AlphaFoldDB" id="A0A8S1AQ52"/>
<organism evidence="7 8">
    <name type="scientific">Arctia plantaginis</name>
    <name type="common">Wood tiger moth</name>
    <name type="synonym">Phalaena plantaginis</name>
    <dbReference type="NCBI Taxonomy" id="874455"/>
    <lineage>
        <taxon>Eukaryota</taxon>
        <taxon>Metazoa</taxon>
        <taxon>Ecdysozoa</taxon>
        <taxon>Arthropoda</taxon>
        <taxon>Hexapoda</taxon>
        <taxon>Insecta</taxon>
        <taxon>Pterygota</taxon>
        <taxon>Neoptera</taxon>
        <taxon>Endopterygota</taxon>
        <taxon>Lepidoptera</taxon>
        <taxon>Glossata</taxon>
        <taxon>Ditrysia</taxon>
        <taxon>Noctuoidea</taxon>
        <taxon>Erebidae</taxon>
        <taxon>Arctiinae</taxon>
        <taxon>Arctia</taxon>
    </lineage>
</organism>
<dbReference type="PROSITE" id="PS51285">
    <property type="entry name" value="AGC_KINASE_CTER"/>
    <property type="match status" value="1"/>
</dbReference>
<dbReference type="GO" id="GO:0004674">
    <property type="term" value="F:protein serine/threonine kinase activity"/>
    <property type="evidence" value="ECO:0007669"/>
    <property type="project" value="UniProtKB-KW"/>
</dbReference>
<dbReference type="SMART" id="SM00133">
    <property type="entry name" value="S_TK_X"/>
    <property type="match status" value="1"/>
</dbReference>
<evidence type="ECO:0000256" key="1">
    <source>
        <dbReference type="ARBA" id="ARBA00022527"/>
    </source>
</evidence>
<evidence type="ECO:0000259" key="6">
    <source>
        <dbReference type="PROSITE" id="PS51285"/>
    </source>
</evidence>
<dbReference type="OrthoDB" id="63267at2759"/>
<dbReference type="InterPro" id="IPR017892">
    <property type="entry name" value="Pkinase_C"/>
</dbReference>
<evidence type="ECO:0000256" key="3">
    <source>
        <dbReference type="ARBA" id="ARBA00022741"/>
    </source>
</evidence>
<dbReference type="Pfam" id="PF00433">
    <property type="entry name" value="Pkinase_C"/>
    <property type="match status" value="1"/>
</dbReference>
<comment type="caution">
    <text evidence="7">The sequence shown here is derived from an EMBL/GenBank/DDBJ whole genome shotgun (WGS) entry which is preliminary data.</text>
</comment>